<dbReference type="EMBL" id="BMAV01004445">
    <property type="protein sequence ID" value="GFY44867.1"/>
    <property type="molecule type" value="Genomic_DNA"/>
</dbReference>
<evidence type="ECO:0000313" key="2">
    <source>
        <dbReference type="EMBL" id="GFY44867.1"/>
    </source>
</evidence>
<organism evidence="2 3">
    <name type="scientific">Trichonephila inaurata madagascariensis</name>
    <dbReference type="NCBI Taxonomy" id="2747483"/>
    <lineage>
        <taxon>Eukaryota</taxon>
        <taxon>Metazoa</taxon>
        <taxon>Ecdysozoa</taxon>
        <taxon>Arthropoda</taxon>
        <taxon>Chelicerata</taxon>
        <taxon>Arachnida</taxon>
        <taxon>Araneae</taxon>
        <taxon>Araneomorphae</taxon>
        <taxon>Entelegynae</taxon>
        <taxon>Araneoidea</taxon>
        <taxon>Nephilidae</taxon>
        <taxon>Trichonephila</taxon>
        <taxon>Trichonephila inaurata</taxon>
    </lineage>
</organism>
<protein>
    <submittedName>
        <fullName evidence="2">Uncharacterized protein</fullName>
    </submittedName>
</protein>
<keyword evidence="3" id="KW-1185">Reference proteome</keyword>
<feature type="region of interest" description="Disordered" evidence="1">
    <location>
        <begin position="98"/>
        <end position="136"/>
    </location>
</feature>
<name>A0A8X7BW63_9ARAC</name>
<sequence length="177" mass="20108">MKSRCKACLNHDRAQTCPNRNSFVTANAGIHMQIPYIFFKNHILSKPWLCEIAAILYSITREETKEEEDEDFPESVRVCRGGNALSPVLNSPAICERKGRKKGVRERKVGRQKEGWSSIKRVVPGPTNGNPAEKPRDGPSCICIVCNDIPKRNWKGVSGKRGGIFKRRERFEERNKV</sequence>
<evidence type="ECO:0000256" key="1">
    <source>
        <dbReference type="SAM" id="MobiDB-lite"/>
    </source>
</evidence>
<evidence type="ECO:0000313" key="3">
    <source>
        <dbReference type="Proteomes" id="UP000886998"/>
    </source>
</evidence>
<accession>A0A8X7BW63</accession>
<comment type="caution">
    <text evidence="2">The sequence shown here is derived from an EMBL/GenBank/DDBJ whole genome shotgun (WGS) entry which is preliminary data.</text>
</comment>
<dbReference type="AlphaFoldDB" id="A0A8X7BW63"/>
<dbReference type="Proteomes" id="UP000886998">
    <property type="component" value="Unassembled WGS sequence"/>
</dbReference>
<gene>
    <name evidence="2" type="ORF">TNIN_339891</name>
</gene>
<proteinExistence type="predicted"/>
<reference evidence="2" key="1">
    <citation type="submission" date="2020-08" db="EMBL/GenBank/DDBJ databases">
        <title>Multicomponent nature underlies the extraordinary mechanical properties of spider dragline silk.</title>
        <authorList>
            <person name="Kono N."/>
            <person name="Nakamura H."/>
            <person name="Mori M."/>
            <person name="Yoshida Y."/>
            <person name="Ohtoshi R."/>
            <person name="Malay A.D."/>
            <person name="Moran D.A.P."/>
            <person name="Tomita M."/>
            <person name="Numata K."/>
            <person name="Arakawa K."/>
        </authorList>
    </citation>
    <scope>NUCLEOTIDE SEQUENCE</scope>
</reference>